<name>A0A6L5JV90_RHOTE</name>
<feature type="binding site" evidence="10">
    <location>
        <position position="164"/>
    </location>
    <ligand>
        <name>ATP</name>
        <dbReference type="ChEBI" id="CHEBI:30616"/>
    </ligand>
</feature>
<dbReference type="InterPro" id="IPR055268">
    <property type="entry name" value="PCB-like"/>
</dbReference>
<dbReference type="Proteomes" id="UP000480275">
    <property type="component" value="Unassembled WGS sequence"/>
</dbReference>
<comment type="function">
    <text evidence="8">Catalyzes a 2-step reaction, involving the ATP-dependent carboxylation of the covalently attached biotin in the first step and the transfer of the carboxyl group to pyruvate in the second.</text>
</comment>
<feature type="binding site" evidence="11">
    <location>
        <position position="590"/>
    </location>
    <ligand>
        <name>Mn(2+)</name>
        <dbReference type="ChEBI" id="CHEBI:29035"/>
    </ligand>
</feature>
<keyword evidence="6 8" id="KW-0067">ATP-binding</keyword>
<dbReference type="Pfam" id="PF02785">
    <property type="entry name" value="Biotin_carb_C"/>
    <property type="match status" value="1"/>
</dbReference>
<feature type="binding site" evidence="10">
    <location>
        <position position="248"/>
    </location>
    <ligand>
        <name>ATP</name>
        <dbReference type="ChEBI" id="CHEBI:30616"/>
    </ligand>
</feature>
<dbReference type="SMART" id="SM00878">
    <property type="entry name" value="Biotin_carb_C"/>
    <property type="match status" value="1"/>
</dbReference>
<dbReference type="SUPFAM" id="SSF56059">
    <property type="entry name" value="Glutathione synthetase ATP-binding domain-like"/>
    <property type="match status" value="1"/>
</dbReference>
<dbReference type="NCBIfam" id="NF006761">
    <property type="entry name" value="PRK09282.1"/>
    <property type="match status" value="1"/>
</dbReference>
<gene>
    <name evidence="17" type="ORF">GHK24_02915</name>
</gene>
<feature type="modified residue" description="N6-biotinyllysine" evidence="12">
    <location>
        <position position="1159"/>
    </location>
</feature>
<evidence type="ECO:0000256" key="6">
    <source>
        <dbReference type="ARBA" id="ARBA00022840"/>
    </source>
</evidence>
<dbReference type="InterPro" id="IPR011054">
    <property type="entry name" value="Rudment_hybrid_motif"/>
</dbReference>
<evidence type="ECO:0000313" key="17">
    <source>
        <dbReference type="EMBL" id="MQY50732.1"/>
    </source>
</evidence>
<evidence type="ECO:0000256" key="7">
    <source>
        <dbReference type="ARBA" id="ARBA00023267"/>
    </source>
</evidence>
<feature type="domain" description="Lipoyl-binding" evidence="13">
    <location>
        <begin position="1118"/>
        <end position="1193"/>
    </location>
</feature>
<evidence type="ECO:0000259" key="13">
    <source>
        <dbReference type="PROSITE" id="PS50968"/>
    </source>
</evidence>
<dbReference type="PANTHER" id="PTHR43778:SF2">
    <property type="entry name" value="PYRUVATE CARBOXYLASE, MITOCHONDRIAL"/>
    <property type="match status" value="1"/>
</dbReference>
<reference evidence="17 18" key="1">
    <citation type="submission" date="2019-10" db="EMBL/GenBank/DDBJ databases">
        <title>Whole-genome sequence of the purple nonsulfur photosynthetic bacterium Rhodocyclus tenuis.</title>
        <authorList>
            <person name="Kyndt J.A."/>
            <person name="Meyer T.E."/>
        </authorList>
    </citation>
    <scope>NUCLEOTIDE SEQUENCE [LARGE SCALE GENOMIC DNA]</scope>
    <source>
        <strain evidence="17 18">DSM 110</strain>
    </source>
</reference>
<dbReference type="GO" id="GO:0046872">
    <property type="term" value="F:metal ion binding"/>
    <property type="evidence" value="ECO:0007669"/>
    <property type="project" value="UniProtKB-KW"/>
</dbReference>
<evidence type="ECO:0000313" key="18">
    <source>
        <dbReference type="Proteomes" id="UP000480275"/>
    </source>
</evidence>
<dbReference type="GO" id="GO:0005524">
    <property type="term" value="F:ATP binding"/>
    <property type="evidence" value="ECO:0007669"/>
    <property type="project" value="UniProtKB-UniRule"/>
</dbReference>
<dbReference type="PANTHER" id="PTHR43778">
    <property type="entry name" value="PYRUVATE CARBOXYLASE"/>
    <property type="match status" value="1"/>
</dbReference>
<feature type="binding site" evidence="11">
    <location>
        <position position="788"/>
    </location>
    <ligand>
        <name>Mn(2+)</name>
        <dbReference type="ChEBI" id="CHEBI:29035"/>
    </ligand>
</feature>
<dbReference type="InterPro" id="IPR011053">
    <property type="entry name" value="Single_hybrid_motif"/>
</dbReference>
<dbReference type="PROSITE" id="PS50991">
    <property type="entry name" value="PYR_CT"/>
    <property type="match status" value="1"/>
</dbReference>
<dbReference type="FunFam" id="3.40.50.20:FF:000010">
    <property type="entry name" value="Propionyl-CoA carboxylase subunit alpha"/>
    <property type="match status" value="1"/>
</dbReference>
<dbReference type="PROSITE" id="PS50979">
    <property type="entry name" value="BC"/>
    <property type="match status" value="1"/>
</dbReference>
<dbReference type="Pfam" id="PF02436">
    <property type="entry name" value="PYC_OADA"/>
    <property type="match status" value="1"/>
</dbReference>
<evidence type="ECO:0000256" key="9">
    <source>
        <dbReference type="PIRSR" id="PIRSR001594-1"/>
    </source>
</evidence>
<dbReference type="NCBIfam" id="NF009554">
    <property type="entry name" value="PRK12999.1"/>
    <property type="match status" value="1"/>
</dbReference>
<accession>A0A6L5JV90</accession>
<dbReference type="NCBIfam" id="TIGR01235">
    <property type="entry name" value="pyruv_carbox"/>
    <property type="match status" value="1"/>
</dbReference>
<dbReference type="FunFam" id="3.30.1490.20:FF:000003">
    <property type="entry name" value="acetyl-CoA carboxylase isoform X1"/>
    <property type="match status" value="1"/>
</dbReference>
<dbReference type="Pfam" id="PF00682">
    <property type="entry name" value="HMGL-like"/>
    <property type="match status" value="1"/>
</dbReference>
<dbReference type="InterPro" id="IPR005482">
    <property type="entry name" value="Biotin_COase_C"/>
</dbReference>
<dbReference type="SUPFAM" id="SSF51569">
    <property type="entry name" value="Aldolase"/>
    <property type="match status" value="1"/>
</dbReference>
<dbReference type="SUPFAM" id="SSF89000">
    <property type="entry name" value="post-HMGL domain-like"/>
    <property type="match status" value="1"/>
</dbReference>
<dbReference type="GO" id="GO:0006094">
    <property type="term" value="P:gluconeogenesis"/>
    <property type="evidence" value="ECO:0007669"/>
    <property type="project" value="InterPro"/>
</dbReference>
<dbReference type="InterPro" id="IPR016185">
    <property type="entry name" value="PreATP-grasp_dom_sf"/>
</dbReference>
<feature type="domain" description="Biotin carboxylation" evidence="15">
    <location>
        <begin position="48"/>
        <end position="502"/>
    </location>
</feature>
<proteinExistence type="predicted"/>
<comment type="catalytic activity">
    <reaction evidence="8">
        <text>hydrogencarbonate + pyruvate + ATP = oxaloacetate + ADP + phosphate + H(+)</text>
        <dbReference type="Rhea" id="RHEA:20844"/>
        <dbReference type="ChEBI" id="CHEBI:15361"/>
        <dbReference type="ChEBI" id="CHEBI:15378"/>
        <dbReference type="ChEBI" id="CHEBI:16452"/>
        <dbReference type="ChEBI" id="CHEBI:17544"/>
        <dbReference type="ChEBI" id="CHEBI:30616"/>
        <dbReference type="ChEBI" id="CHEBI:43474"/>
        <dbReference type="ChEBI" id="CHEBI:456216"/>
        <dbReference type="EC" id="6.4.1.1"/>
    </reaction>
</comment>
<keyword evidence="5 8" id="KW-0547">Nucleotide-binding</keyword>
<evidence type="ECO:0000256" key="10">
    <source>
        <dbReference type="PIRSR" id="PIRSR001594-2"/>
    </source>
</evidence>
<evidence type="ECO:0000256" key="4">
    <source>
        <dbReference type="ARBA" id="ARBA00022723"/>
    </source>
</evidence>
<dbReference type="FunFam" id="3.20.20.70:FF:000033">
    <property type="entry name" value="Pyruvate carboxylase"/>
    <property type="match status" value="1"/>
</dbReference>
<keyword evidence="4 11" id="KW-0479">Metal-binding</keyword>
<feature type="binding site" evidence="10">
    <location>
        <position position="923"/>
    </location>
    <ligand>
        <name>substrate</name>
    </ligand>
</feature>
<feature type="binding site" description="via carbamate group" evidence="11">
    <location>
        <position position="759"/>
    </location>
    <ligand>
        <name>Mn(2+)</name>
        <dbReference type="ChEBI" id="CHEBI:29035"/>
    </ligand>
</feature>
<feature type="modified residue" description="N6-carboxylysine" evidence="12">
    <location>
        <position position="759"/>
    </location>
</feature>
<dbReference type="Pfam" id="PF02786">
    <property type="entry name" value="CPSase_L_D2"/>
    <property type="match status" value="1"/>
</dbReference>
<organism evidence="17 18">
    <name type="scientific">Rhodocyclus tenuis</name>
    <name type="common">Rhodospirillum tenue</name>
    <dbReference type="NCBI Taxonomy" id="1066"/>
    <lineage>
        <taxon>Bacteria</taxon>
        <taxon>Pseudomonadati</taxon>
        <taxon>Pseudomonadota</taxon>
        <taxon>Betaproteobacteria</taxon>
        <taxon>Rhodocyclales</taxon>
        <taxon>Rhodocyclaceae</taxon>
        <taxon>Rhodocyclus</taxon>
    </lineage>
</organism>
<dbReference type="GO" id="GO:0005737">
    <property type="term" value="C:cytoplasm"/>
    <property type="evidence" value="ECO:0007669"/>
    <property type="project" value="TreeGrafter"/>
</dbReference>
<feature type="domain" description="ATP-grasp" evidence="14">
    <location>
        <begin position="168"/>
        <end position="366"/>
    </location>
</feature>
<dbReference type="Gene3D" id="3.20.20.70">
    <property type="entry name" value="Aldolase class I"/>
    <property type="match status" value="1"/>
</dbReference>
<evidence type="ECO:0000256" key="1">
    <source>
        <dbReference type="ARBA" id="ARBA00001953"/>
    </source>
</evidence>
<evidence type="ECO:0000256" key="12">
    <source>
        <dbReference type="PIRSR" id="PIRSR001594-4"/>
    </source>
</evidence>
<dbReference type="PIRSF" id="PIRSF001594">
    <property type="entry name" value="Pyruv_carbox"/>
    <property type="match status" value="1"/>
</dbReference>
<evidence type="ECO:0000256" key="11">
    <source>
        <dbReference type="PIRSR" id="PIRSR001594-3"/>
    </source>
</evidence>
<dbReference type="FunFam" id="2.40.50.100:FF:000003">
    <property type="entry name" value="Acetyl-CoA carboxylase biotin carboxyl carrier protein"/>
    <property type="match status" value="1"/>
</dbReference>
<dbReference type="InterPro" id="IPR011761">
    <property type="entry name" value="ATP-grasp"/>
</dbReference>
<evidence type="ECO:0000256" key="5">
    <source>
        <dbReference type="ARBA" id="ARBA00022741"/>
    </source>
</evidence>
<dbReference type="EMBL" id="WIXJ01000001">
    <property type="protein sequence ID" value="MQY50732.1"/>
    <property type="molecule type" value="Genomic_DNA"/>
</dbReference>
<evidence type="ECO:0000256" key="8">
    <source>
        <dbReference type="PIRNR" id="PIRNR001594"/>
    </source>
</evidence>
<dbReference type="CDD" id="cd07937">
    <property type="entry name" value="DRE_TIM_PC_TC_5S"/>
    <property type="match status" value="1"/>
</dbReference>
<keyword evidence="3 8" id="KW-0436">Ligase</keyword>
<sequence>MSLACAPVRLIPSFAGKLTNCFAPACRRRAALAHRRPNLHPGGVTHVDIRKILIANRSEIAIRVMRAATELGIRTVGIYSNEDRFALHRFKADESYLVGAGKKPISAYLDIDDIIRIAKATKVDAIHPGYGLLSENPDFAEACAKNGIAFIGPTPEVMRTLGNKVAARNAAVAAGVPVMPATGPLPADFAEAAKLAAEIGYPLMLKASWGGGGRGMRVIESEADLAALLDVARREAGAAFGNDEVYLEKLVRNARHVEVQILGDRHQQAVHLFERDCSVQRRNQKVVERAPAPYLDAAGRDELCSSALKLARAVNYTHAGTVEFLMDGDTGKFYFIEVNPRIQVEHTVTEQVTGIDIVKAQIHITEGAKIGTPESGVPAQADIHLNGYALQCRVTTEDPENNFTPDYGKIATYRSAAGFGIRLDAGTAYAGAVITPYYDSLLVKVTAWAPSSGEAIHRMDRALREFRVRGLATNLHFLENLINHPAFISGECSTRFIDTTPELFHFPKRRDRATRLLRFVGDVIVNGNDEMKGRTLPKLPLAAPLLPATDLAIAPPPGSRDRLKELGAKGFAEWMRNEERILITDTTMRDAHQSLFATRMRTADMLAIAPHYARQLPELFSLECWGGATFDVAMRFLKEDPWERLHKLRQAAPNILFQMLLRASNAVGYTNYADNVVRQFVQQAAKEGIDVFRVFDSLNWVDNMRVAMDAVQESGALCEAAICYTGDIFDSSRPKYNLKYYVDMAKQLEKAGAHILGIKDMAGVCRPRAARALVKALKEEVGLPIHFHTHDTSGGSIASVLAMVEAGVDAVDGAMDSMSGLTSQPSLGALVAALEGDPRSPGFTAQKLQPFARYWEGVRRYYAPFEADIRSGTSDVYRHEMPGGQYTNLREQARAMGLEHRWDEVSQGYADVNKLFGDIVKVTPSSKVVGDMALFMVANELTPADVADPVKEIAFPESVISLFRGEMGYPADGFPPALQAKVLKDRKPLPGRAGADIPPVDLEAARAQAEKRVDRHINDNDLASYLMYPKVFADFAEHQRHFGDVSLVPTPLFFYGMSAREEVTIEIDPGKALIVRLIGRTEPDEDGMVKLFFELNGQPRTVRVPKKGAVVSSQTAPKAEAGNPNHVAAPMPGMVGTVLVKAGQTVSKGSPLLSIEAMKMETMITAERDATVVRVHVASGSRIEAKDLLVELG</sequence>
<dbReference type="EC" id="6.4.1.1" evidence="2 8"/>
<keyword evidence="7 8" id="KW-0092">Biotin</keyword>
<evidence type="ECO:0000256" key="3">
    <source>
        <dbReference type="ARBA" id="ARBA00022598"/>
    </source>
</evidence>
<dbReference type="InterPro" id="IPR000891">
    <property type="entry name" value="PYR_CT"/>
</dbReference>
<dbReference type="InterPro" id="IPR005930">
    <property type="entry name" value="Pyruv_COase"/>
</dbReference>
<dbReference type="CDD" id="cd06850">
    <property type="entry name" value="biotinyl_domain"/>
    <property type="match status" value="1"/>
</dbReference>
<comment type="cofactor">
    <cofactor evidence="1 8">
        <name>biotin</name>
        <dbReference type="ChEBI" id="CHEBI:57586"/>
    </cofactor>
</comment>
<dbReference type="PROSITE" id="PS50968">
    <property type="entry name" value="BIOTINYL_LIPOYL"/>
    <property type="match status" value="1"/>
</dbReference>
<protein>
    <recommendedName>
        <fullName evidence="2 8">Pyruvate carboxylase</fullName>
        <ecNumber evidence="2 8">6.4.1.1</ecNumber>
    </recommendedName>
</protein>
<evidence type="ECO:0000259" key="16">
    <source>
        <dbReference type="PROSITE" id="PS50991"/>
    </source>
</evidence>
<dbReference type="SUPFAM" id="SSF51246">
    <property type="entry name" value="Rudiment single hybrid motif"/>
    <property type="match status" value="1"/>
</dbReference>
<feature type="active site" evidence="9">
    <location>
        <position position="341"/>
    </location>
</feature>
<dbReference type="PROSITE" id="PS50975">
    <property type="entry name" value="ATP_GRASP"/>
    <property type="match status" value="1"/>
</dbReference>
<keyword evidence="17" id="KW-0670">Pyruvate</keyword>
<dbReference type="InterPro" id="IPR013785">
    <property type="entry name" value="Aldolase_TIM"/>
</dbReference>
<dbReference type="OrthoDB" id="9803706at2"/>
<feature type="domain" description="Pyruvate carboxyltransferase" evidence="16">
    <location>
        <begin position="581"/>
        <end position="849"/>
    </location>
</feature>
<dbReference type="Gene3D" id="3.10.600.10">
    <property type="entry name" value="pyruvate carboxylase f1077a mutant domain"/>
    <property type="match status" value="1"/>
</dbReference>
<dbReference type="Gene3D" id="2.40.50.100">
    <property type="match status" value="1"/>
</dbReference>
<dbReference type="Gene3D" id="3.30.470.20">
    <property type="entry name" value="ATP-grasp fold, B domain"/>
    <property type="match status" value="1"/>
</dbReference>
<dbReference type="Pfam" id="PF00289">
    <property type="entry name" value="Biotin_carb_N"/>
    <property type="match status" value="1"/>
</dbReference>
<dbReference type="InterPro" id="IPR011764">
    <property type="entry name" value="Biotin_carboxylation_dom"/>
</dbReference>
<evidence type="ECO:0000259" key="14">
    <source>
        <dbReference type="PROSITE" id="PS50975"/>
    </source>
</evidence>
<dbReference type="SUPFAM" id="SSF52440">
    <property type="entry name" value="PreATP-grasp domain"/>
    <property type="match status" value="1"/>
</dbReference>
<dbReference type="SUPFAM" id="SSF51230">
    <property type="entry name" value="Single hybrid motif"/>
    <property type="match status" value="1"/>
</dbReference>
<dbReference type="InterPro" id="IPR003379">
    <property type="entry name" value="Carboxylase_cons_dom"/>
</dbReference>
<dbReference type="InterPro" id="IPR005479">
    <property type="entry name" value="CPAse_ATP-bd"/>
</dbReference>
<dbReference type="InterPro" id="IPR000089">
    <property type="entry name" value="Biotin_lipoyl"/>
</dbReference>
<dbReference type="PROSITE" id="PS00866">
    <property type="entry name" value="CPSASE_1"/>
    <property type="match status" value="1"/>
</dbReference>
<dbReference type="Pfam" id="PF00364">
    <property type="entry name" value="Biotin_lipoyl"/>
    <property type="match status" value="1"/>
</dbReference>
<evidence type="ECO:0000256" key="2">
    <source>
        <dbReference type="ARBA" id="ARBA00013057"/>
    </source>
</evidence>
<evidence type="ECO:0000259" key="15">
    <source>
        <dbReference type="PROSITE" id="PS50979"/>
    </source>
</evidence>
<comment type="caution">
    <text evidence="17">The sequence shown here is derived from an EMBL/GenBank/DDBJ whole genome shotgun (WGS) entry which is preliminary data.</text>
</comment>
<feature type="binding site" evidence="11">
    <location>
        <position position="790"/>
    </location>
    <ligand>
        <name>Mn(2+)</name>
        <dbReference type="ChEBI" id="CHEBI:29035"/>
    </ligand>
</feature>
<dbReference type="AlphaFoldDB" id="A0A6L5JV90"/>
<dbReference type="PROSITE" id="PS00867">
    <property type="entry name" value="CPSASE_2"/>
    <property type="match status" value="1"/>
</dbReference>
<dbReference type="GO" id="GO:0004736">
    <property type="term" value="F:pyruvate carboxylase activity"/>
    <property type="evidence" value="ECO:0007669"/>
    <property type="project" value="UniProtKB-EC"/>
</dbReference>
<feature type="binding site" evidence="10">
    <location>
        <position position="662"/>
    </location>
    <ligand>
        <name>substrate</name>
    </ligand>
</feature>
<dbReference type="InterPro" id="IPR005481">
    <property type="entry name" value="BC-like_N"/>
</dbReference>